<name>A0A9K3M322_9STRA</name>
<dbReference type="AlphaFoldDB" id="A0A9K3M322"/>
<keyword evidence="2" id="KW-1185">Reference proteome</keyword>
<comment type="caution">
    <text evidence="1">The sequence shown here is derived from an EMBL/GenBank/DDBJ whole genome shotgun (WGS) entry which is preliminary data.</text>
</comment>
<organism evidence="1 2">
    <name type="scientific">Nitzschia inconspicua</name>
    <dbReference type="NCBI Taxonomy" id="303405"/>
    <lineage>
        <taxon>Eukaryota</taxon>
        <taxon>Sar</taxon>
        <taxon>Stramenopiles</taxon>
        <taxon>Ochrophyta</taxon>
        <taxon>Bacillariophyta</taxon>
        <taxon>Bacillariophyceae</taxon>
        <taxon>Bacillariophycidae</taxon>
        <taxon>Bacillariales</taxon>
        <taxon>Bacillariaceae</taxon>
        <taxon>Nitzschia</taxon>
    </lineage>
</organism>
<evidence type="ECO:0000313" key="2">
    <source>
        <dbReference type="Proteomes" id="UP000693970"/>
    </source>
</evidence>
<accession>A0A9K3M322</accession>
<reference evidence="1" key="2">
    <citation type="submission" date="2021-04" db="EMBL/GenBank/DDBJ databases">
        <authorList>
            <person name="Podell S."/>
        </authorList>
    </citation>
    <scope>NUCLEOTIDE SEQUENCE</scope>
    <source>
        <strain evidence="1">Hildebrandi</strain>
    </source>
</reference>
<dbReference type="OrthoDB" id="48369at2759"/>
<sequence length="208" mass="23424">MCTAPITAPSGVLSGKDLLDNTIPCVAIEFPPAMVEVPKKSVSFHESVLVYPHLHYKDFSNLELSNSWYNEKEIDDIKVECMQTIQMVVNEGHHDLDSNNYWCVRGLEYRTPQGARSRRENKFLAWDAVMNEQESQYMMGEFDEEAIARAYSKVTTACQEAAIALALADSKVALQDQFLSKPAASHVRRVRRKVFTIPAARGPWTVVG</sequence>
<evidence type="ECO:0000313" key="1">
    <source>
        <dbReference type="EMBL" id="KAG7372066.1"/>
    </source>
</evidence>
<proteinExistence type="predicted"/>
<dbReference type="Proteomes" id="UP000693970">
    <property type="component" value="Unassembled WGS sequence"/>
</dbReference>
<reference evidence="1" key="1">
    <citation type="journal article" date="2021" name="Sci. Rep.">
        <title>Diploid genomic architecture of Nitzschia inconspicua, an elite biomass production diatom.</title>
        <authorList>
            <person name="Oliver A."/>
            <person name="Podell S."/>
            <person name="Pinowska A."/>
            <person name="Traller J.C."/>
            <person name="Smith S.R."/>
            <person name="McClure R."/>
            <person name="Beliaev A."/>
            <person name="Bohutskyi P."/>
            <person name="Hill E.A."/>
            <person name="Rabines A."/>
            <person name="Zheng H."/>
            <person name="Allen L.Z."/>
            <person name="Kuo A."/>
            <person name="Grigoriev I.V."/>
            <person name="Allen A.E."/>
            <person name="Hazlebeck D."/>
            <person name="Allen E.E."/>
        </authorList>
    </citation>
    <scope>NUCLEOTIDE SEQUENCE</scope>
    <source>
        <strain evidence="1">Hildebrandi</strain>
    </source>
</reference>
<gene>
    <name evidence="1" type="ORF">IV203_018209</name>
</gene>
<protein>
    <submittedName>
        <fullName evidence="1">Uncharacterized protein</fullName>
    </submittedName>
</protein>
<dbReference type="EMBL" id="JAGRRH010000003">
    <property type="protein sequence ID" value="KAG7372066.1"/>
    <property type="molecule type" value="Genomic_DNA"/>
</dbReference>